<feature type="domain" description="HAMP" evidence="17">
    <location>
        <begin position="77"/>
        <end position="129"/>
    </location>
</feature>
<keyword evidence="8" id="KW-0547">Nucleotide-binding</keyword>
<keyword evidence="5" id="KW-0597">Phosphoprotein</keyword>
<evidence type="ECO:0000256" key="4">
    <source>
        <dbReference type="ARBA" id="ARBA00022475"/>
    </source>
</evidence>
<dbReference type="SUPFAM" id="SSF55874">
    <property type="entry name" value="ATPase domain of HSP90 chaperone/DNA topoisomerase II/histidine kinase"/>
    <property type="match status" value="1"/>
</dbReference>
<dbReference type="InterPro" id="IPR005467">
    <property type="entry name" value="His_kinase_dom"/>
</dbReference>
<evidence type="ECO:0000256" key="11">
    <source>
        <dbReference type="ARBA" id="ARBA00022989"/>
    </source>
</evidence>
<dbReference type="SMART" id="SM00387">
    <property type="entry name" value="HATPase_c"/>
    <property type="match status" value="1"/>
</dbReference>
<evidence type="ECO:0000256" key="14">
    <source>
        <dbReference type="SAM" id="Coils"/>
    </source>
</evidence>
<keyword evidence="9 18" id="KW-0418">Kinase</keyword>
<feature type="coiled-coil region" evidence="14">
    <location>
        <begin position="103"/>
        <end position="141"/>
    </location>
</feature>
<dbReference type="Gene3D" id="6.10.340.10">
    <property type="match status" value="1"/>
</dbReference>
<dbReference type="CDD" id="cd16917">
    <property type="entry name" value="HATPase_UhpB-NarQ-NarX-like"/>
    <property type="match status" value="1"/>
</dbReference>
<keyword evidence="4" id="KW-1003">Cell membrane</keyword>
<evidence type="ECO:0000256" key="8">
    <source>
        <dbReference type="ARBA" id="ARBA00022741"/>
    </source>
</evidence>
<keyword evidence="12" id="KW-0902">Two-component regulatory system</keyword>
<keyword evidence="13 15" id="KW-0472">Membrane</keyword>
<evidence type="ECO:0000313" key="18">
    <source>
        <dbReference type="EMBL" id="MBM7620755.1"/>
    </source>
</evidence>
<keyword evidence="7 15" id="KW-0812">Transmembrane</keyword>
<dbReference type="Pfam" id="PF02518">
    <property type="entry name" value="HATPase_c"/>
    <property type="match status" value="1"/>
</dbReference>
<evidence type="ECO:0000256" key="6">
    <source>
        <dbReference type="ARBA" id="ARBA00022679"/>
    </source>
</evidence>
<keyword evidence="10" id="KW-0067">ATP-binding</keyword>
<dbReference type="EC" id="2.7.13.3" evidence="3"/>
<evidence type="ECO:0000256" key="2">
    <source>
        <dbReference type="ARBA" id="ARBA00004651"/>
    </source>
</evidence>
<proteinExistence type="predicted"/>
<feature type="transmembrane region" description="Helical" evidence="15">
    <location>
        <begin position="21"/>
        <end position="44"/>
    </location>
</feature>
<dbReference type="RefSeq" id="WP_239582882.1">
    <property type="nucleotide sequence ID" value="NZ_JAFBED010000005.1"/>
</dbReference>
<evidence type="ECO:0000256" key="1">
    <source>
        <dbReference type="ARBA" id="ARBA00000085"/>
    </source>
</evidence>
<dbReference type="SMART" id="SM00304">
    <property type="entry name" value="HAMP"/>
    <property type="match status" value="1"/>
</dbReference>
<dbReference type="InterPro" id="IPR036890">
    <property type="entry name" value="HATPase_C_sf"/>
</dbReference>
<evidence type="ECO:0000256" key="9">
    <source>
        <dbReference type="ARBA" id="ARBA00022777"/>
    </source>
</evidence>
<protein>
    <recommendedName>
        <fullName evidence="3">histidine kinase</fullName>
        <ecNumber evidence="3">2.7.13.3</ecNumber>
    </recommendedName>
</protein>
<evidence type="ECO:0000259" key="17">
    <source>
        <dbReference type="PROSITE" id="PS50885"/>
    </source>
</evidence>
<dbReference type="EMBL" id="JAFBED010000005">
    <property type="protein sequence ID" value="MBM7620755.1"/>
    <property type="molecule type" value="Genomic_DNA"/>
</dbReference>
<dbReference type="InterPro" id="IPR050482">
    <property type="entry name" value="Sensor_HK_TwoCompSys"/>
</dbReference>
<feature type="domain" description="Histidine kinase" evidence="16">
    <location>
        <begin position="156"/>
        <end position="351"/>
    </location>
</feature>
<dbReference type="GO" id="GO:0004673">
    <property type="term" value="F:protein histidine kinase activity"/>
    <property type="evidence" value="ECO:0007669"/>
    <property type="project" value="UniProtKB-EC"/>
</dbReference>
<evidence type="ECO:0000256" key="13">
    <source>
        <dbReference type="ARBA" id="ARBA00023136"/>
    </source>
</evidence>
<evidence type="ECO:0000256" key="12">
    <source>
        <dbReference type="ARBA" id="ARBA00023012"/>
    </source>
</evidence>
<dbReference type="InterPro" id="IPR003660">
    <property type="entry name" value="HAMP_dom"/>
</dbReference>
<feature type="transmembrane region" description="Helical" evidence="15">
    <location>
        <begin position="50"/>
        <end position="73"/>
    </location>
</feature>
<dbReference type="PANTHER" id="PTHR24421:SF37">
    <property type="entry name" value="SENSOR HISTIDINE KINASE NARS"/>
    <property type="match status" value="1"/>
</dbReference>
<evidence type="ECO:0000256" key="15">
    <source>
        <dbReference type="SAM" id="Phobius"/>
    </source>
</evidence>
<dbReference type="Proteomes" id="UP000737402">
    <property type="component" value="Unassembled WGS sequence"/>
</dbReference>
<evidence type="ECO:0000256" key="10">
    <source>
        <dbReference type="ARBA" id="ARBA00022840"/>
    </source>
</evidence>
<evidence type="ECO:0000259" key="16">
    <source>
        <dbReference type="PROSITE" id="PS50109"/>
    </source>
</evidence>
<dbReference type="Pfam" id="PF07730">
    <property type="entry name" value="HisKA_3"/>
    <property type="match status" value="1"/>
</dbReference>
<keyword evidence="11 15" id="KW-1133">Transmembrane helix</keyword>
<name>A0ABS2P1B3_9BACI</name>
<reference evidence="18 19" key="1">
    <citation type="submission" date="2021-01" db="EMBL/GenBank/DDBJ databases">
        <title>Genomic Encyclopedia of Type Strains, Phase IV (KMG-IV): sequencing the most valuable type-strain genomes for metagenomic binning, comparative biology and taxonomic classification.</title>
        <authorList>
            <person name="Goeker M."/>
        </authorList>
    </citation>
    <scope>NUCLEOTIDE SEQUENCE [LARGE SCALE GENOMIC DNA]</scope>
    <source>
        <strain evidence="18 19">DSM 25879</strain>
    </source>
</reference>
<gene>
    <name evidence="18" type="ORF">JOC95_002610</name>
</gene>
<dbReference type="InterPro" id="IPR003594">
    <property type="entry name" value="HATPase_dom"/>
</dbReference>
<keyword evidence="19" id="KW-1185">Reference proteome</keyword>
<evidence type="ECO:0000313" key="19">
    <source>
        <dbReference type="Proteomes" id="UP000737402"/>
    </source>
</evidence>
<dbReference type="Gene3D" id="3.30.565.10">
    <property type="entry name" value="Histidine kinase-like ATPase, C-terminal domain"/>
    <property type="match status" value="1"/>
</dbReference>
<comment type="catalytic activity">
    <reaction evidence="1">
        <text>ATP + protein L-histidine = ADP + protein N-phospho-L-histidine.</text>
        <dbReference type="EC" id="2.7.13.3"/>
    </reaction>
</comment>
<sequence>MTESKQDKKINSLRFWLIRSFVTVATISCSLFFISLQLLVLFIHDFEITVSISIWMTVLSFLISVGTSIYIGYKQSSYLKKRVEDISTFIATLGRGKFSERIIVAEKDELGRLTEDINQLANKFQSQVRSLQKLAEEKNQLAMKAHNAATIEERQRLARELHDSVSQQLFALSIMSSAAIRMFEQYPDESKKQLKDIAGIAAQAQGEMRALLLHLRPVSLTNDTLCVGIHKLLEELEERTPITFQHDIKEISSLSNATEDHLFRIVQEALSNILRHADASIVKMDMHQKEDQYVYIFISDNGKGFEVNHQKQSSYGLSNMKERCEEIGGEFTVRSKKGEGTHIEIYIPIRGEDS</sequence>
<dbReference type="PANTHER" id="PTHR24421">
    <property type="entry name" value="NITRATE/NITRITE SENSOR PROTEIN NARX-RELATED"/>
    <property type="match status" value="1"/>
</dbReference>
<keyword evidence="6 18" id="KW-0808">Transferase</keyword>
<dbReference type="InterPro" id="IPR011712">
    <property type="entry name" value="Sig_transdc_His_kin_sub3_dim/P"/>
</dbReference>
<evidence type="ECO:0000256" key="7">
    <source>
        <dbReference type="ARBA" id="ARBA00022692"/>
    </source>
</evidence>
<accession>A0ABS2P1B3</accession>
<dbReference type="PROSITE" id="PS50109">
    <property type="entry name" value="HIS_KIN"/>
    <property type="match status" value="1"/>
</dbReference>
<organism evidence="18 19">
    <name type="scientific">Sutcliffiella tianshenii</name>
    <dbReference type="NCBI Taxonomy" id="1463404"/>
    <lineage>
        <taxon>Bacteria</taxon>
        <taxon>Bacillati</taxon>
        <taxon>Bacillota</taxon>
        <taxon>Bacilli</taxon>
        <taxon>Bacillales</taxon>
        <taxon>Bacillaceae</taxon>
        <taxon>Sutcliffiella</taxon>
    </lineage>
</organism>
<evidence type="ECO:0000256" key="3">
    <source>
        <dbReference type="ARBA" id="ARBA00012438"/>
    </source>
</evidence>
<dbReference type="Gene3D" id="1.20.5.1930">
    <property type="match status" value="1"/>
</dbReference>
<keyword evidence="14" id="KW-0175">Coiled coil</keyword>
<dbReference type="PROSITE" id="PS50885">
    <property type="entry name" value="HAMP"/>
    <property type="match status" value="1"/>
</dbReference>
<evidence type="ECO:0000256" key="5">
    <source>
        <dbReference type="ARBA" id="ARBA00022553"/>
    </source>
</evidence>
<comment type="caution">
    <text evidence="18">The sequence shown here is derived from an EMBL/GenBank/DDBJ whole genome shotgun (WGS) entry which is preliminary data.</text>
</comment>
<comment type="subcellular location">
    <subcellularLocation>
        <location evidence="2">Cell membrane</location>
        <topology evidence="2">Multi-pass membrane protein</topology>
    </subcellularLocation>
</comment>